<protein>
    <submittedName>
        <fullName evidence="1">Uncharacterized protein</fullName>
    </submittedName>
</protein>
<organism evidence="1 2">
    <name type="scientific">Sphingobacterium multivorum</name>
    <dbReference type="NCBI Taxonomy" id="28454"/>
    <lineage>
        <taxon>Bacteria</taxon>
        <taxon>Pseudomonadati</taxon>
        <taxon>Bacteroidota</taxon>
        <taxon>Sphingobacteriia</taxon>
        <taxon>Sphingobacteriales</taxon>
        <taxon>Sphingobacteriaceae</taxon>
        <taxon>Sphingobacterium</taxon>
    </lineage>
</organism>
<dbReference type="EMBL" id="CABWMV010000012">
    <property type="protein sequence ID" value="VXC77161.1"/>
    <property type="molecule type" value="Genomic_DNA"/>
</dbReference>
<accession>A0A654BAF1</accession>
<dbReference type="Proteomes" id="UP000432350">
    <property type="component" value="Unassembled WGS sequence"/>
</dbReference>
<sequence>MSYLYLKTDKLEWSTYYTDLATPD</sequence>
<name>A0A654BAF1_SPHMU</name>
<evidence type="ECO:0000313" key="2">
    <source>
        <dbReference type="Proteomes" id="UP000432350"/>
    </source>
</evidence>
<evidence type="ECO:0000313" key="1">
    <source>
        <dbReference type="EMBL" id="VXC77161.1"/>
    </source>
</evidence>
<proteinExistence type="predicted"/>
<reference evidence="1 2" key="1">
    <citation type="submission" date="2019-10" db="EMBL/GenBank/DDBJ databases">
        <authorList>
            <person name="Karimi E."/>
        </authorList>
    </citation>
    <scope>NUCLEOTIDE SEQUENCE [LARGE SCALE GENOMIC DNA]</scope>
    <source>
        <strain evidence="1">Sphingobacterium sp. 8BC</strain>
    </source>
</reference>
<gene>
    <name evidence="1" type="ORF">SPHINGO8BC_20046</name>
</gene>
<dbReference type="AlphaFoldDB" id="A0A654BAF1"/>